<gene>
    <name evidence="12" type="ORF">BDV98DRAFT_512821</name>
</gene>
<keyword evidence="8" id="KW-0804">Transcription</keyword>
<dbReference type="InterPro" id="IPR017907">
    <property type="entry name" value="Znf_RING_CS"/>
</dbReference>
<keyword evidence="4" id="KW-0479">Metal-binding</keyword>
<keyword evidence="5 9" id="KW-0863">Zinc-finger</keyword>
<evidence type="ECO:0000256" key="7">
    <source>
        <dbReference type="ARBA" id="ARBA00023015"/>
    </source>
</evidence>
<feature type="region of interest" description="Disordered" evidence="10">
    <location>
        <begin position="1"/>
        <end position="45"/>
    </location>
</feature>
<dbReference type="InterPro" id="IPR001841">
    <property type="entry name" value="Znf_RING"/>
</dbReference>
<evidence type="ECO:0000256" key="6">
    <source>
        <dbReference type="ARBA" id="ARBA00022833"/>
    </source>
</evidence>
<dbReference type="GO" id="GO:0008270">
    <property type="term" value="F:zinc ion binding"/>
    <property type="evidence" value="ECO:0007669"/>
    <property type="project" value="UniProtKB-KW"/>
</dbReference>
<dbReference type="GO" id="GO:0006513">
    <property type="term" value="P:protein monoubiquitination"/>
    <property type="evidence" value="ECO:0007669"/>
    <property type="project" value="TreeGrafter"/>
</dbReference>
<feature type="region of interest" description="Disordered" evidence="10">
    <location>
        <begin position="117"/>
        <end position="151"/>
    </location>
</feature>
<dbReference type="SUPFAM" id="SSF57850">
    <property type="entry name" value="RING/U-box"/>
    <property type="match status" value="1"/>
</dbReference>
<dbReference type="PANTHER" id="PTHR46077">
    <property type="entry name" value="E3 UBIQUITIN-PROTEIN LIGASE TOPORS"/>
    <property type="match status" value="1"/>
</dbReference>
<dbReference type="GO" id="GO:0061630">
    <property type="term" value="F:ubiquitin protein ligase activity"/>
    <property type="evidence" value="ECO:0007669"/>
    <property type="project" value="UniProtKB-EC"/>
</dbReference>
<dbReference type="Gene3D" id="3.30.40.10">
    <property type="entry name" value="Zinc/RING finger domain, C3HC4 (zinc finger)"/>
    <property type="match status" value="1"/>
</dbReference>
<dbReference type="Pfam" id="PF00097">
    <property type="entry name" value="zf-C3HC4"/>
    <property type="match status" value="1"/>
</dbReference>
<dbReference type="Proteomes" id="UP000305067">
    <property type="component" value="Unassembled WGS sequence"/>
</dbReference>
<protein>
    <recommendedName>
        <fullName evidence="2">RING-type E3 ubiquitin transferase</fullName>
        <ecNumber evidence="2">2.3.2.27</ecNumber>
    </recommendedName>
</protein>
<proteinExistence type="predicted"/>
<organism evidence="12 13">
    <name type="scientific">Pterulicium gracile</name>
    <dbReference type="NCBI Taxonomy" id="1884261"/>
    <lineage>
        <taxon>Eukaryota</taxon>
        <taxon>Fungi</taxon>
        <taxon>Dikarya</taxon>
        <taxon>Basidiomycota</taxon>
        <taxon>Agaricomycotina</taxon>
        <taxon>Agaricomycetes</taxon>
        <taxon>Agaricomycetidae</taxon>
        <taxon>Agaricales</taxon>
        <taxon>Pleurotineae</taxon>
        <taxon>Pterulaceae</taxon>
        <taxon>Pterulicium</taxon>
    </lineage>
</organism>
<evidence type="ECO:0000256" key="4">
    <source>
        <dbReference type="ARBA" id="ARBA00022723"/>
    </source>
</evidence>
<name>A0A5C3Q964_9AGAR</name>
<evidence type="ECO:0000259" key="11">
    <source>
        <dbReference type="PROSITE" id="PS50089"/>
    </source>
</evidence>
<comment type="catalytic activity">
    <reaction evidence="1">
        <text>S-ubiquitinyl-[E2 ubiquitin-conjugating enzyme]-L-cysteine + [acceptor protein]-L-lysine = [E2 ubiquitin-conjugating enzyme]-L-cysteine + N(6)-ubiquitinyl-[acceptor protein]-L-lysine.</text>
        <dbReference type="EC" id="2.3.2.27"/>
    </reaction>
</comment>
<evidence type="ECO:0000256" key="8">
    <source>
        <dbReference type="ARBA" id="ARBA00023163"/>
    </source>
</evidence>
<dbReference type="AlphaFoldDB" id="A0A5C3Q964"/>
<reference evidence="12 13" key="1">
    <citation type="journal article" date="2019" name="Nat. Ecol. Evol.">
        <title>Megaphylogeny resolves global patterns of mushroom evolution.</title>
        <authorList>
            <person name="Varga T."/>
            <person name="Krizsan K."/>
            <person name="Foldi C."/>
            <person name="Dima B."/>
            <person name="Sanchez-Garcia M."/>
            <person name="Sanchez-Ramirez S."/>
            <person name="Szollosi G.J."/>
            <person name="Szarkandi J.G."/>
            <person name="Papp V."/>
            <person name="Albert L."/>
            <person name="Andreopoulos W."/>
            <person name="Angelini C."/>
            <person name="Antonin V."/>
            <person name="Barry K.W."/>
            <person name="Bougher N.L."/>
            <person name="Buchanan P."/>
            <person name="Buyck B."/>
            <person name="Bense V."/>
            <person name="Catcheside P."/>
            <person name="Chovatia M."/>
            <person name="Cooper J."/>
            <person name="Damon W."/>
            <person name="Desjardin D."/>
            <person name="Finy P."/>
            <person name="Geml J."/>
            <person name="Haridas S."/>
            <person name="Hughes K."/>
            <person name="Justo A."/>
            <person name="Karasinski D."/>
            <person name="Kautmanova I."/>
            <person name="Kiss B."/>
            <person name="Kocsube S."/>
            <person name="Kotiranta H."/>
            <person name="LaButti K.M."/>
            <person name="Lechner B.E."/>
            <person name="Liimatainen K."/>
            <person name="Lipzen A."/>
            <person name="Lukacs Z."/>
            <person name="Mihaltcheva S."/>
            <person name="Morgado L.N."/>
            <person name="Niskanen T."/>
            <person name="Noordeloos M.E."/>
            <person name="Ohm R.A."/>
            <person name="Ortiz-Santana B."/>
            <person name="Ovrebo C."/>
            <person name="Racz N."/>
            <person name="Riley R."/>
            <person name="Savchenko A."/>
            <person name="Shiryaev A."/>
            <person name="Soop K."/>
            <person name="Spirin V."/>
            <person name="Szebenyi C."/>
            <person name="Tomsovsky M."/>
            <person name="Tulloss R.E."/>
            <person name="Uehling J."/>
            <person name="Grigoriev I.V."/>
            <person name="Vagvolgyi C."/>
            <person name="Papp T."/>
            <person name="Martin F.M."/>
            <person name="Miettinen O."/>
            <person name="Hibbett D.S."/>
            <person name="Nagy L.G."/>
        </authorList>
    </citation>
    <scope>NUCLEOTIDE SEQUENCE [LARGE SCALE GENOMIC DNA]</scope>
    <source>
        <strain evidence="12 13">CBS 309.79</strain>
    </source>
</reference>
<dbReference type="EMBL" id="ML178842">
    <property type="protein sequence ID" value="TFK98116.1"/>
    <property type="molecule type" value="Genomic_DNA"/>
</dbReference>
<dbReference type="OrthoDB" id="21204at2759"/>
<evidence type="ECO:0000256" key="5">
    <source>
        <dbReference type="ARBA" id="ARBA00022771"/>
    </source>
</evidence>
<keyword evidence="7" id="KW-0805">Transcription regulation</keyword>
<feature type="domain" description="RING-type" evidence="11">
    <location>
        <begin position="52"/>
        <end position="91"/>
    </location>
</feature>
<dbReference type="InterPro" id="IPR018957">
    <property type="entry name" value="Znf_C3HC4_RING-type"/>
</dbReference>
<dbReference type="STRING" id="1884261.A0A5C3Q964"/>
<sequence length="292" mass="33815">MENSSSPRASKRLKLDANLPSASPDSGSPAAQNDDGDVSPPSEHSDSFEDHCSICLHQVIDRTIVPICSHEFCFECLIIWCHQSRRCPLCSQAIGDHVIHQIRSSYDYQKQYLPPLKTNSPKPLQARGTAIDNRPARPPRRERRWGRAEETERRERDRMELSLAKRRWVYENDLYAKHVASNGYTRFRSYPTPTQFAASPDMISRVTMFLRRELQVWVNLDVEFLTTYTISLMKALDIRSESAVKLLAEFLDMDYAPGERQRNAEHFAHEVYSFTRSPYRDLFVYDGVVQVR</sequence>
<keyword evidence="13" id="KW-1185">Reference proteome</keyword>
<dbReference type="PROSITE" id="PS50089">
    <property type="entry name" value="ZF_RING_2"/>
    <property type="match status" value="1"/>
</dbReference>
<evidence type="ECO:0000256" key="10">
    <source>
        <dbReference type="SAM" id="MobiDB-lite"/>
    </source>
</evidence>
<dbReference type="GO" id="GO:0000209">
    <property type="term" value="P:protein polyubiquitination"/>
    <property type="evidence" value="ECO:0007669"/>
    <property type="project" value="TreeGrafter"/>
</dbReference>
<evidence type="ECO:0000256" key="1">
    <source>
        <dbReference type="ARBA" id="ARBA00000900"/>
    </source>
</evidence>
<dbReference type="PANTHER" id="PTHR46077:SF1">
    <property type="entry name" value="TOP1 BINDING ARGININE_SERINE RICH PROTEIN, E3 UBIQUITIN LIGASE"/>
    <property type="match status" value="1"/>
</dbReference>
<evidence type="ECO:0000256" key="3">
    <source>
        <dbReference type="ARBA" id="ARBA00022679"/>
    </source>
</evidence>
<accession>A0A5C3Q964</accession>
<keyword evidence="6" id="KW-0862">Zinc</keyword>
<evidence type="ECO:0000313" key="12">
    <source>
        <dbReference type="EMBL" id="TFK98116.1"/>
    </source>
</evidence>
<feature type="compositionally biased region" description="Low complexity" evidence="10">
    <location>
        <begin position="20"/>
        <end position="31"/>
    </location>
</feature>
<keyword evidence="3" id="KW-0808">Transferase</keyword>
<evidence type="ECO:0000256" key="9">
    <source>
        <dbReference type="PROSITE-ProRule" id="PRU00175"/>
    </source>
</evidence>
<dbReference type="PROSITE" id="PS00518">
    <property type="entry name" value="ZF_RING_1"/>
    <property type="match status" value="1"/>
</dbReference>
<evidence type="ECO:0000256" key="2">
    <source>
        <dbReference type="ARBA" id="ARBA00012483"/>
    </source>
</evidence>
<dbReference type="EC" id="2.3.2.27" evidence="2"/>
<dbReference type="InterPro" id="IPR013083">
    <property type="entry name" value="Znf_RING/FYVE/PHD"/>
</dbReference>
<evidence type="ECO:0000313" key="13">
    <source>
        <dbReference type="Proteomes" id="UP000305067"/>
    </source>
</evidence>